<evidence type="ECO:0000313" key="3">
    <source>
        <dbReference type="EMBL" id="MBS7457369.1"/>
    </source>
</evidence>
<feature type="domain" description="Carrier" evidence="1">
    <location>
        <begin position="1"/>
        <end position="79"/>
    </location>
</feature>
<proteinExistence type="predicted"/>
<dbReference type="SUPFAM" id="SSF47336">
    <property type="entry name" value="ACP-like"/>
    <property type="match status" value="1"/>
</dbReference>
<evidence type="ECO:0000313" key="2">
    <source>
        <dbReference type="EMBL" id="MBR0563179.1"/>
    </source>
</evidence>
<dbReference type="InterPro" id="IPR009081">
    <property type="entry name" value="PP-bd_ACP"/>
</dbReference>
<dbReference type="PROSITE" id="PS50075">
    <property type="entry name" value="CARRIER"/>
    <property type="match status" value="1"/>
</dbReference>
<keyword evidence="4" id="KW-1185">Reference proteome</keyword>
<evidence type="ECO:0000259" key="1">
    <source>
        <dbReference type="PROSITE" id="PS50075"/>
    </source>
</evidence>
<reference evidence="3 4" key="1">
    <citation type="journal article" date="2021" name="Microbiol. Resour. Announc.">
        <title>Draft Genome Sequence of Coralloluteibacterium stylophorae LMG 29479T.</title>
        <authorList>
            <person name="Karlyshev A.V."/>
            <person name="Kudryashova E.B."/>
            <person name="Ariskina E.V."/>
            <person name="Conroy A.P."/>
            <person name="Abidueva E.Y."/>
        </authorList>
    </citation>
    <scope>NUCLEOTIDE SEQUENCE [LARGE SCALE GENOMIC DNA]</scope>
    <source>
        <strain evidence="3 4">LMG 29479</strain>
    </source>
</reference>
<dbReference type="Gene3D" id="1.10.1200.10">
    <property type="entry name" value="ACP-like"/>
    <property type="match status" value="1"/>
</dbReference>
<dbReference type="AlphaFoldDB" id="A0A8J7VUL1"/>
<protein>
    <submittedName>
        <fullName evidence="2">Acyl carrier protein</fullName>
    </submittedName>
</protein>
<accession>A0A8J7VUL1</accession>
<dbReference type="EMBL" id="JAGQFT020000005">
    <property type="protein sequence ID" value="MBS7457369.1"/>
    <property type="molecule type" value="Genomic_DNA"/>
</dbReference>
<dbReference type="Proteomes" id="UP000675747">
    <property type="component" value="Unassembled WGS sequence"/>
</dbReference>
<reference evidence="2" key="2">
    <citation type="submission" date="2021-04" db="EMBL/GenBank/DDBJ databases">
        <authorList>
            <person name="Karlyshev A.V."/>
        </authorList>
    </citation>
    <scope>NUCLEOTIDE SEQUENCE</scope>
    <source>
        <strain evidence="2">LMG 29479</strain>
    </source>
</reference>
<gene>
    <name evidence="3" type="ORF">KB893_009505</name>
    <name evidence="2" type="ORF">KB893_11750</name>
</gene>
<dbReference type="InterPro" id="IPR036736">
    <property type="entry name" value="ACP-like_sf"/>
</dbReference>
<organism evidence="2">
    <name type="scientific">Coralloluteibacterium stylophorae</name>
    <dbReference type="NCBI Taxonomy" id="1776034"/>
    <lineage>
        <taxon>Bacteria</taxon>
        <taxon>Pseudomonadati</taxon>
        <taxon>Pseudomonadota</taxon>
        <taxon>Gammaproteobacteria</taxon>
        <taxon>Lysobacterales</taxon>
        <taxon>Lysobacteraceae</taxon>
        <taxon>Coralloluteibacterium</taxon>
    </lineage>
</organism>
<dbReference type="EMBL" id="JAGQFT010000106">
    <property type="protein sequence ID" value="MBR0563179.1"/>
    <property type="molecule type" value="Genomic_DNA"/>
</dbReference>
<name>A0A8J7VUL1_9GAMM</name>
<evidence type="ECO:0000313" key="4">
    <source>
        <dbReference type="Proteomes" id="UP000675747"/>
    </source>
</evidence>
<sequence length="82" mass="9081">MTHAEIMRTLEDIFRDVLDDDAIELTRATQAGDIDGWDSQAHVSLIVAAEMRFGVRFRTAELDGLHDVGAFADLIHQKLASA</sequence>
<dbReference type="RefSeq" id="WP_211927097.1">
    <property type="nucleotide sequence ID" value="NZ_JAGQFT020000005.1"/>
</dbReference>
<comment type="caution">
    <text evidence="2">The sequence shown here is derived from an EMBL/GenBank/DDBJ whole genome shotgun (WGS) entry which is preliminary data.</text>
</comment>